<evidence type="ECO:0000256" key="1">
    <source>
        <dbReference type="ARBA" id="ARBA00022475"/>
    </source>
</evidence>
<dbReference type="InterPro" id="IPR029044">
    <property type="entry name" value="Nucleotide-diphossugar_trans"/>
</dbReference>
<evidence type="ECO:0000259" key="9">
    <source>
        <dbReference type="Pfam" id="PF00535"/>
    </source>
</evidence>
<dbReference type="EMBL" id="WWCN01000018">
    <property type="protein sequence ID" value="MYM25686.1"/>
    <property type="molecule type" value="Genomic_DNA"/>
</dbReference>
<dbReference type="PANTHER" id="PTHR48090">
    <property type="entry name" value="UNDECAPRENYL-PHOSPHATE 4-DEOXY-4-FORMAMIDO-L-ARABINOSE TRANSFERASE-RELATED"/>
    <property type="match status" value="1"/>
</dbReference>
<evidence type="ECO:0000256" key="3">
    <source>
        <dbReference type="ARBA" id="ARBA00022679"/>
    </source>
</evidence>
<evidence type="ECO:0000256" key="2">
    <source>
        <dbReference type="ARBA" id="ARBA00022676"/>
    </source>
</evidence>
<keyword evidence="1" id="KW-1003">Cell membrane</keyword>
<evidence type="ECO:0000256" key="4">
    <source>
        <dbReference type="ARBA" id="ARBA00022692"/>
    </source>
</evidence>
<keyword evidence="4 8" id="KW-0812">Transmembrane</keyword>
<dbReference type="Proteomes" id="UP000479335">
    <property type="component" value="Unassembled WGS sequence"/>
</dbReference>
<reference evidence="10 11" key="1">
    <citation type="submission" date="2019-12" db="EMBL/GenBank/DDBJ databases">
        <title>Novel species isolated from a subtropical stream in China.</title>
        <authorList>
            <person name="Lu H."/>
        </authorList>
    </citation>
    <scope>NUCLEOTIDE SEQUENCE [LARGE SCALE GENOMIC DNA]</scope>
    <source>
        <strain evidence="10 11">FT135W</strain>
    </source>
</reference>
<keyword evidence="7 8" id="KW-0472">Membrane</keyword>
<dbReference type="GO" id="GO:0005886">
    <property type="term" value="C:plasma membrane"/>
    <property type="evidence" value="ECO:0007669"/>
    <property type="project" value="TreeGrafter"/>
</dbReference>
<accession>A0A6L8KE71</accession>
<dbReference type="AlphaFoldDB" id="A0A6L8KE71"/>
<comment type="caution">
    <text evidence="10">The sequence shown here is derived from an EMBL/GenBank/DDBJ whole genome shotgun (WGS) entry which is preliminary data.</text>
</comment>
<keyword evidence="2" id="KW-0328">Glycosyltransferase</keyword>
<keyword evidence="6 8" id="KW-1133">Transmembrane helix</keyword>
<evidence type="ECO:0000256" key="7">
    <source>
        <dbReference type="ARBA" id="ARBA00023136"/>
    </source>
</evidence>
<dbReference type="Gene3D" id="3.90.550.10">
    <property type="entry name" value="Spore Coat Polysaccharide Biosynthesis Protein SpsA, Chain A"/>
    <property type="match status" value="1"/>
</dbReference>
<feature type="domain" description="Glycosyltransferase 2-like" evidence="9">
    <location>
        <begin position="8"/>
        <end position="167"/>
    </location>
</feature>
<dbReference type="Pfam" id="PF00535">
    <property type="entry name" value="Glycos_transf_2"/>
    <property type="match status" value="1"/>
</dbReference>
<evidence type="ECO:0000313" key="10">
    <source>
        <dbReference type="EMBL" id="MYM25686.1"/>
    </source>
</evidence>
<dbReference type="GO" id="GO:0099621">
    <property type="term" value="F:undecaprenyl-phosphate 4-deoxy-4-formamido-L-arabinose transferase activity"/>
    <property type="evidence" value="ECO:0007669"/>
    <property type="project" value="TreeGrafter"/>
</dbReference>
<dbReference type="GO" id="GO:0009103">
    <property type="term" value="P:lipopolysaccharide biosynthetic process"/>
    <property type="evidence" value="ECO:0007669"/>
    <property type="project" value="UniProtKB-KW"/>
</dbReference>
<evidence type="ECO:0000313" key="11">
    <source>
        <dbReference type="Proteomes" id="UP000479335"/>
    </source>
</evidence>
<organism evidence="10 11">
    <name type="scientific">Duganella flavida</name>
    <dbReference type="NCBI Taxonomy" id="2692175"/>
    <lineage>
        <taxon>Bacteria</taxon>
        <taxon>Pseudomonadati</taxon>
        <taxon>Pseudomonadota</taxon>
        <taxon>Betaproteobacteria</taxon>
        <taxon>Burkholderiales</taxon>
        <taxon>Oxalobacteraceae</taxon>
        <taxon>Telluria group</taxon>
        <taxon>Duganella</taxon>
    </lineage>
</organism>
<name>A0A6L8KE71_9BURK</name>
<keyword evidence="5" id="KW-0448">Lipopolysaccharide biosynthesis</keyword>
<protein>
    <submittedName>
        <fullName evidence="10">Glycosyltransferase</fullName>
    </submittedName>
</protein>
<gene>
    <name evidence="10" type="ORF">GTP46_23950</name>
</gene>
<dbReference type="CDD" id="cd04187">
    <property type="entry name" value="DPM1_like_bac"/>
    <property type="match status" value="1"/>
</dbReference>
<sequence>MHPKPEVSVVIPIYNEQAGLQSLFDRLYPALDKLGTSYEIVFINDGSRDNSVSILAEQFRLRPDVTRVVLFNGNYGQHMAILAGFEASRGEIMITLDADLQNPPEEIGNLVAKVREGYDYVGSIRRKRQDSAWRTYASKAMNQLRERITNIKITDQGNMLRAYGRNVIDLVNQCAEVNTFVPALAYRFSRNPTEIMVEHEERAAGESKYSLYSLIRLNFDLVTGFSLVPLQFYSMMGMLMSIISGLLVTVLLVRRLFLGAEAEGLFTLFAIAFFFMGVILFGIGLLGEYVGRIFQQVRARPRYVVQTILQQKPADLIDMPPPGVEKRTVGRPHD</sequence>
<evidence type="ECO:0000256" key="6">
    <source>
        <dbReference type="ARBA" id="ARBA00022989"/>
    </source>
</evidence>
<keyword evidence="3 10" id="KW-0808">Transferase</keyword>
<keyword evidence="11" id="KW-1185">Reference proteome</keyword>
<dbReference type="InterPro" id="IPR050256">
    <property type="entry name" value="Glycosyltransferase_2"/>
</dbReference>
<dbReference type="InterPro" id="IPR001173">
    <property type="entry name" value="Glyco_trans_2-like"/>
</dbReference>
<evidence type="ECO:0000256" key="5">
    <source>
        <dbReference type="ARBA" id="ARBA00022985"/>
    </source>
</evidence>
<dbReference type="PANTHER" id="PTHR48090:SF3">
    <property type="entry name" value="UNDECAPRENYL-PHOSPHATE 4-DEOXY-4-FORMAMIDO-L-ARABINOSE TRANSFERASE"/>
    <property type="match status" value="1"/>
</dbReference>
<feature type="transmembrane region" description="Helical" evidence="8">
    <location>
        <begin position="265"/>
        <end position="286"/>
    </location>
</feature>
<dbReference type="SUPFAM" id="SSF53448">
    <property type="entry name" value="Nucleotide-diphospho-sugar transferases"/>
    <property type="match status" value="1"/>
</dbReference>
<proteinExistence type="predicted"/>
<feature type="transmembrane region" description="Helical" evidence="8">
    <location>
        <begin position="232"/>
        <end position="253"/>
    </location>
</feature>
<evidence type="ECO:0000256" key="8">
    <source>
        <dbReference type="SAM" id="Phobius"/>
    </source>
</evidence>